<name>A0ABD2PST8_9PLAT</name>
<keyword evidence="2 5" id="KW-0238">DNA-binding</keyword>
<dbReference type="InterPro" id="IPR001356">
    <property type="entry name" value="HD"/>
</dbReference>
<dbReference type="InterPro" id="IPR017970">
    <property type="entry name" value="Homeobox_CS"/>
</dbReference>
<feature type="compositionally biased region" description="Basic and acidic residues" evidence="7">
    <location>
        <begin position="151"/>
        <end position="173"/>
    </location>
</feature>
<evidence type="ECO:0000256" key="6">
    <source>
        <dbReference type="RuleBase" id="RU000682"/>
    </source>
</evidence>
<feature type="region of interest" description="Disordered" evidence="7">
    <location>
        <begin position="26"/>
        <end position="89"/>
    </location>
</feature>
<dbReference type="CDD" id="cd00086">
    <property type="entry name" value="homeodomain"/>
    <property type="match status" value="1"/>
</dbReference>
<sequence length="316" mass="35873">MLTNSFLIENLLSVQSTFTQGIEAVSQKPDYSGPRNSSSSFESDSALDSSENTLSDNHGFDNSILNQPSVQAPMTENDNTQHWNSPNSEASAEYKMPTTIPYFKAQLQNILDSAASFSESKDVFPAALSLMMMMKDKNTLRTSLLSSSSSSEDKTSDSGIKEESDSKRYCGETRDDDPAEMEFYENPALREYMTEHRLRPGRPRRSRTTFTTYQLHTLESAFNINHYPDVAMRDKLAAQLNLSDGRVQVWFQNRRAKHRKYERLKQYGINAMKAESSEVVQSPGTSSGWDSMYSNNSQSQQQSWSMETFQNYFKNS</sequence>
<feature type="DNA-binding region" description="Homeobox" evidence="5">
    <location>
        <begin position="203"/>
        <end position="262"/>
    </location>
</feature>
<dbReference type="Gene3D" id="1.10.10.60">
    <property type="entry name" value="Homeodomain-like"/>
    <property type="match status" value="1"/>
</dbReference>
<keyword evidence="4 5" id="KW-0539">Nucleus</keyword>
<feature type="compositionally biased region" description="Low complexity" evidence="7">
    <location>
        <begin position="37"/>
        <end position="51"/>
    </location>
</feature>
<gene>
    <name evidence="9" type="ORF">Ciccas_010896</name>
</gene>
<evidence type="ECO:0000256" key="2">
    <source>
        <dbReference type="ARBA" id="ARBA00023125"/>
    </source>
</evidence>
<reference evidence="9 10" key="1">
    <citation type="submission" date="2024-11" db="EMBL/GenBank/DDBJ databases">
        <title>Adaptive evolution of stress response genes in parasites aligns with host niche diversity.</title>
        <authorList>
            <person name="Hahn C."/>
            <person name="Resl P."/>
        </authorList>
    </citation>
    <scope>NUCLEOTIDE SEQUENCE [LARGE SCALE GENOMIC DNA]</scope>
    <source>
        <strain evidence="9">EGGRZ-B1_66</strain>
        <tissue evidence="9">Body</tissue>
    </source>
</reference>
<dbReference type="SMART" id="SM00389">
    <property type="entry name" value="HOX"/>
    <property type="match status" value="1"/>
</dbReference>
<evidence type="ECO:0000256" key="5">
    <source>
        <dbReference type="PROSITE-ProRule" id="PRU00108"/>
    </source>
</evidence>
<evidence type="ECO:0000256" key="4">
    <source>
        <dbReference type="ARBA" id="ARBA00023242"/>
    </source>
</evidence>
<dbReference type="EMBL" id="JBJKFK010002864">
    <property type="protein sequence ID" value="KAL3310538.1"/>
    <property type="molecule type" value="Genomic_DNA"/>
</dbReference>
<dbReference type="AlphaFoldDB" id="A0ABD2PST8"/>
<keyword evidence="10" id="KW-1185">Reference proteome</keyword>
<dbReference type="Proteomes" id="UP001626550">
    <property type="component" value="Unassembled WGS sequence"/>
</dbReference>
<comment type="subcellular location">
    <subcellularLocation>
        <location evidence="1 5 6">Nucleus</location>
    </subcellularLocation>
</comment>
<dbReference type="FunFam" id="1.10.10.60:FF:000679">
    <property type="entry name" value="Homeobox protein aristaless"/>
    <property type="match status" value="1"/>
</dbReference>
<feature type="region of interest" description="Disordered" evidence="7">
    <location>
        <begin position="142"/>
        <end position="178"/>
    </location>
</feature>
<protein>
    <recommendedName>
        <fullName evidence="8">Homeobox domain-containing protein</fullName>
    </recommendedName>
</protein>
<evidence type="ECO:0000256" key="1">
    <source>
        <dbReference type="ARBA" id="ARBA00004123"/>
    </source>
</evidence>
<dbReference type="GO" id="GO:0005634">
    <property type="term" value="C:nucleus"/>
    <property type="evidence" value="ECO:0007669"/>
    <property type="project" value="UniProtKB-SubCell"/>
</dbReference>
<accession>A0ABD2PST8</accession>
<dbReference type="InterPro" id="IPR050649">
    <property type="entry name" value="Paired_Homeobox_TFs"/>
</dbReference>
<feature type="domain" description="Homeobox" evidence="8">
    <location>
        <begin position="201"/>
        <end position="261"/>
    </location>
</feature>
<keyword evidence="3 5" id="KW-0371">Homeobox</keyword>
<proteinExistence type="predicted"/>
<comment type="caution">
    <text evidence="9">The sequence shown here is derived from an EMBL/GenBank/DDBJ whole genome shotgun (WGS) entry which is preliminary data.</text>
</comment>
<dbReference type="InterPro" id="IPR009057">
    <property type="entry name" value="Homeodomain-like_sf"/>
</dbReference>
<evidence type="ECO:0000256" key="7">
    <source>
        <dbReference type="SAM" id="MobiDB-lite"/>
    </source>
</evidence>
<evidence type="ECO:0000256" key="3">
    <source>
        <dbReference type="ARBA" id="ARBA00023155"/>
    </source>
</evidence>
<dbReference type="PROSITE" id="PS00027">
    <property type="entry name" value="HOMEOBOX_1"/>
    <property type="match status" value="1"/>
</dbReference>
<feature type="compositionally biased region" description="Polar residues" evidence="7">
    <location>
        <begin position="278"/>
        <end position="293"/>
    </location>
</feature>
<dbReference type="Pfam" id="PF00046">
    <property type="entry name" value="Homeodomain"/>
    <property type="match status" value="1"/>
</dbReference>
<dbReference type="PROSITE" id="PS50071">
    <property type="entry name" value="HOMEOBOX_2"/>
    <property type="match status" value="1"/>
</dbReference>
<evidence type="ECO:0000259" key="8">
    <source>
        <dbReference type="PROSITE" id="PS50071"/>
    </source>
</evidence>
<dbReference type="PANTHER" id="PTHR24329:SF543">
    <property type="entry name" value="FI01017P-RELATED"/>
    <property type="match status" value="1"/>
</dbReference>
<organism evidence="9 10">
    <name type="scientific">Cichlidogyrus casuarinus</name>
    <dbReference type="NCBI Taxonomy" id="1844966"/>
    <lineage>
        <taxon>Eukaryota</taxon>
        <taxon>Metazoa</taxon>
        <taxon>Spiralia</taxon>
        <taxon>Lophotrochozoa</taxon>
        <taxon>Platyhelminthes</taxon>
        <taxon>Monogenea</taxon>
        <taxon>Monopisthocotylea</taxon>
        <taxon>Dactylogyridea</taxon>
        <taxon>Ancyrocephalidae</taxon>
        <taxon>Cichlidogyrus</taxon>
    </lineage>
</organism>
<feature type="compositionally biased region" description="Polar residues" evidence="7">
    <location>
        <begin position="63"/>
        <end position="89"/>
    </location>
</feature>
<evidence type="ECO:0000313" key="10">
    <source>
        <dbReference type="Proteomes" id="UP001626550"/>
    </source>
</evidence>
<feature type="region of interest" description="Disordered" evidence="7">
    <location>
        <begin position="275"/>
        <end position="302"/>
    </location>
</feature>
<dbReference type="SUPFAM" id="SSF46689">
    <property type="entry name" value="Homeodomain-like"/>
    <property type="match status" value="1"/>
</dbReference>
<evidence type="ECO:0000313" key="9">
    <source>
        <dbReference type="EMBL" id="KAL3310538.1"/>
    </source>
</evidence>
<dbReference type="GO" id="GO:0003677">
    <property type="term" value="F:DNA binding"/>
    <property type="evidence" value="ECO:0007669"/>
    <property type="project" value="UniProtKB-UniRule"/>
</dbReference>
<dbReference type="PANTHER" id="PTHR24329">
    <property type="entry name" value="HOMEOBOX PROTEIN ARISTALESS"/>
    <property type="match status" value="1"/>
</dbReference>